<dbReference type="SUPFAM" id="SSF46689">
    <property type="entry name" value="Homeodomain-like"/>
    <property type="match status" value="1"/>
</dbReference>
<organism evidence="7 8">
    <name type="scientific">Frankia nepalensis</name>
    <dbReference type="NCBI Taxonomy" id="1836974"/>
    <lineage>
        <taxon>Bacteria</taxon>
        <taxon>Bacillati</taxon>
        <taxon>Actinomycetota</taxon>
        <taxon>Actinomycetes</taxon>
        <taxon>Frankiales</taxon>
        <taxon>Frankiaceae</taxon>
        <taxon>Frankia</taxon>
    </lineage>
</organism>
<evidence type="ECO:0000313" key="7">
    <source>
        <dbReference type="EMBL" id="MBL7627346.1"/>
    </source>
</evidence>
<feature type="domain" description="HTH tetR-type" evidence="6">
    <location>
        <begin position="19"/>
        <end position="79"/>
    </location>
</feature>
<dbReference type="PANTHER" id="PTHR30055">
    <property type="entry name" value="HTH-TYPE TRANSCRIPTIONAL REGULATOR RUTR"/>
    <property type="match status" value="1"/>
</dbReference>
<dbReference type="Proteomes" id="UP000604475">
    <property type="component" value="Unassembled WGS sequence"/>
</dbReference>
<dbReference type="InterPro" id="IPR004111">
    <property type="entry name" value="Repressor_TetR_C"/>
</dbReference>
<evidence type="ECO:0000256" key="1">
    <source>
        <dbReference type="ARBA" id="ARBA00022491"/>
    </source>
</evidence>
<evidence type="ECO:0000259" key="6">
    <source>
        <dbReference type="PROSITE" id="PS50977"/>
    </source>
</evidence>
<dbReference type="Pfam" id="PF02909">
    <property type="entry name" value="TetR_C_1"/>
    <property type="match status" value="1"/>
</dbReference>
<dbReference type="InterPro" id="IPR001647">
    <property type="entry name" value="HTH_TetR"/>
</dbReference>
<dbReference type="Gene3D" id="1.10.357.10">
    <property type="entry name" value="Tetracycline Repressor, domain 2"/>
    <property type="match status" value="1"/>
</dbReference>
<dbReference type="PROSITE" id="PS01081">
    <property type="entry name" value="HTH_TETR_1"/>
    <property type="match status" value="1"/>
</dbReference>
<dbReference type="InterPro" id="IPR023772">
    <property type="entry name" value="DNA-bd_HTH_TetR-type_CS"/>
</dbReference>
<dbReference type="InterPro" id="IPR009057">
    <property type="entry name" value="Homeodomain-like_sf"/>
</dbReference>
<dbReference type="PRINTS" id="PR00455">
    <property type="entry name" value="HTHTETR"/>
</dbReference>
<dbReference type="Pfam" id="PF00440">
    <property type="entry name" value="TetR_N"/>
    <property type="match status" value="1"/>
</dbReference>
<dbReference type="GO" id="GO:0000976">
    <property type="term" value="F:transcription cis-regulatory region binding"/>
    <property type="evidence" value="ECO:0007669"/>
    <property type="project" value="TreeGrafter"/>
</dbReference>
<keyword evidence="2" id="KW-0805">Transcription regulation</keyword>
<comment type="caution">
    <text evidence="7">The sequence shown here is derived from an EMBL/GenBank/DDBJ whole genome shotgun (WGS) entry which is preliminary data.</text>
</comment>
<evidence type="ECO:0000256" key="2">
    <source>
        <dbReference type="ARBA" id="ARBA00023015"/>
    </source>
</evidence>
<proteinExistence type="predicted"/>
<reference evidence="7" key="1">
    <citation type="submission" date="2020-12" db="EMBL/GenBank/DDBJ databases">
        <title>Genomic characterization of non-nitrogen-fixing Frankia strains.</title>
        <authorList>
            <person name="Carlos-Shanley C."/>
            <person name="Guerra T."/>
            <person name="Hahn D."/>
        </authorList>
    </citation>
    <scope>NUCLEOTIDE SEQUENCE</scope>
    <source>
        <strain evidence="7">CN6</strain>
    </source>
</reference>
<gene>
    <name evidence="7" type="ORF">I7412_09230</name>
</gene>
<feature type="DNA-binding region" description="H-T-H motif" evidence="5">
    <location>
        <begin position="42"/>
        <end position="61"/>
    </location>
</feature>
<keyword evidence="4" id="KW-0804">Transcription</keyword>
<dbReference type="RefSeq" id="WP_203003127.1">
    <property type="nucleotide sequence ID" value="NZ_JADWYU010000219.1"/>
</dbReference>
<dbReference type="PRINTS" id="PR00400">
    <property type="entry name" value="TETREPRESSOR"/>
</dbReference>
<dbReference type="EMBL" id="JAEACQ010000159">
    <property type="protein sequence ID" value="MBL7627346.1"/>
    <property type="molecule type" value="Genomic_DNA"/>
</dbReference>
<dbReference type="InterPro" id="IPR036271">
    <property type="entry name" value="Tet_transcr_reg_TetR-rel_C_sf"/>
</dbReference>
<dbReference type="InterPro" id="IPR050109">
    <property type="entry name" value="HTH-type_TetR-like_transc_reg"/>
</dbReference>
<name>A0A937UR36_9ACTN</name>
<dbReference type="InterPro" id="IPR003012">
    <property type="entry name" value="Tet_transcr_reg_TetR"/>
</dbReference>
<sequence>MSHRQAAGERQPVSRLPVGLDAEAVLTAALALIDEHGVSGFTIRRLGEQLGVSAPTIYWHVGSKAALFAGVVDRVLSSMMIDTDEGETWERRLRLFMTAAREQLLAHPHVLDLISPIPSRAVSRWTREALAIMRQAGFADADAAAYTKATLFHILGYARAEATIRTVNRMEPVPGATGLVYRVKPDPPGTDAAHQATSDADPASALMRVYDLDEQHRVVTDIFVAGIQAGLEKARASRQEPTDG</sequence>
<keyword evidence="1" id="KW-0678">Repressor</keyword>
<evidence type="ECO:0000313" key="8">
    <source>
        <dbReference type="Proteomes" id="UP000604475"/>
    </source>
</evidence>
<evidence type="ECO:0000256" key="3">
    <source>
        <dbReference type="ARBA" id="ARBA00023125"/>
    </source>
</evidence>
<dbReference type="SUPFAM" id="SSF48498">
    <property type="entry name" value="Tetracyclin repressor-like, C-terminal domain"/>
    <property type="match status" value="1"/>
</dbReference>
<dbReference type="GO" id="GO:0046677">
    <property type="term" value="P:response to antibiotic"/>
    <property type="evidence" value="ECO:0007669"/>
    <property type="project" value="InterPro"/>
</dbReference>
<dbReference type="GO" id="GO:0045892">
    <property type="term" value="P:negative regulation of DNA-templated transcription"/>
    <property type="evidence" value="ECO:0007669"/>
    <property type="project" value="InterPro"/>
</dbReference>
<dbReference type="PROSITE" id="PS50977">
    <property type="entry name" value="HTH_TETR_2"/>
    <property type="match status" value="1"/>
</dbReference>
<dbReference type="AlphaFoldDB" id="A0A937UR36"/>
<keyword evidence="8" id="KW-1185">Reference proteome</keyword>
<dbReference type="PANTHER" id="PTHR30055:SF151">
    <property type="entry name" value="TRANSCRIPTIONAL REGULATORY PROTEIN"/>
    <property type="match status" value="1"/>
</dbReference>
<accession>A0A937UR36</accession>
<evidence type="ECO:0000256" key="4">
    <source>
        <dbReference type="ARBA" id="ARBA00023163"/>
    </source>
</evidence>
<protein>
    <submittedName>
        <fullName evidence="7">TetR family transcriptional regulator</fullName>
    </submittedName>
</protein>
<dbReference type="GO" id="GO:0003700">
    <property type="term" value="F:DNA-binding transcription factor activity"/>
    <property type="evidence" value="ECO:0007669"/>
    <property type="project" value="TreeGrafter"/>
</dbReference>
<keyword evidence="3 5" id="KW-0238">DNA-binding</keyword>
<evidence type="ECO:0000256" key="5">
    <source>
        <dbReference type="PROSITE-ProRule" id="PRU00335"/>
    </source>
</evidence>